<keyword evidence="1" id="KW-0812">Transmembrane</keyword>
<feature type="non-terminal residue" evidence="2">
    <location>
        <position position="1"/>
    </location>
</feature>
<organism evidence="2 3">
    <name type="scientific">Lactococcus lactis</name>
    <dbReference type="NCBI Taxonomy" id="1358"/>
    <lineage>
        <taxon>Bacteria</taxon>
        <taxon>Bacillati</taxon>
        <taxon>Bacillota</taxon>
        <taxon>Bacilli</taxon>
        <taxon>Lactobacillales</taxon>
        <taxon>Streptococcaceae</taxon>
        <taxon>Lactococcus</taxon>
    </lineage>
</organism>
<comment type="caution">
    <text evidence="2">The sequence shown here is derived from an EMBL/GenBank/DDBJ whole genome shotgun (WGS) entry which is preliminary data.</text>
</comment>
<feature type="transmembrane region" description="Helical" evidence="1">
    <location>
        <begin position="65"/>
        <end position="84"/>
    </location>
</feature>
<accession>A0A9X4NJI1</accession>
<evidence type="ECO:0000313" key="2">
    <source>
        <dbReference type="EMBL" id="MDG4985241.1"/>
    </source>
</evidence>
<keyword evidence="1" id="KW-1133">Transmembrane helix</keyword>
<gene>
    <name evidence="2" type="ORF">OGZ51_13990</name>
</gene>
<proteinExistence type="predicted"/>
<dbReference type="EMBL" id="JAOWLY010000044">
    <property type="protein sequence ID" value="MDG4985241.1"/>
    <property type="molecule type" value="Genomic_DNA"/>
</dbReference>
<dbReference type="InterPro" id="IPR036259">
    <property type="entry name" value="MFS_trans_sf"/>
</dbReference>
<evidence type="ECO:0008006" key="4">
    <source>
        <dbReference type="Google" id="ProtNLM"/>
    </source>
</evidence>
<reference evidence="2" key="2">
    <citation type="journal article" date="2023" name="Food Microbiol.">
        <title>Evaluation of the fermentation potential of lactic acid bacteria isolated from herbs, fruits and vegetables as starter cultures in nut-based milk alternatives.</title>
        <authorList>
            <person name="Huang W."/>
            <person name="Dong A."/>
            <person name="Pham H.T."/>
            <person name="Zhou C."/>
            <person name="Huo Z."/>
            <person name="Watjen A.P."/>
            <person name="Prakash S."/>
            <person name="Bang-Berthelsen C.H."/>
            <person name="Turner M.S."/>
        </authorList>
    </citation>
    <scope>NUCLEOTIDE SEQUENCE</scope>
    <source>
        <strain evidence="2">3</strain>
    </source>
</reference>
<protein>
    <recommendedName>
        <fullName evidence="4">MFS transporter</fullName>
    </recommendedName>
</protein>
<evidence type="ECO:0000256" key="1">
    <source>
        <dbReference type="SAM" id="Phobius"/>
    </source>
</evidence>
<feature type="transmembrane region" description="Helical" evidence="1">
    <location>
        <begin position="34"/>
        <end position="53"/>
    </location>
</feature>
<dbReference type="Gene3D" id="1.20.1250.20">
    <property type="entry name" value="MFS general substrate transporter like domains"/>
    <property type="match status" value="1"/>
</dbReference>
<reference evidence="2" key="1">
    <citation type="submission" date="2022-10" db="EMBL/GenBank/DDBJ databases">
        <authorList>
            <person name="Turner M.S."/>
            <person name="Huang W."/>
        </authorList>
    </citation>
    <scope>NUCLEOTIDE SEQUENCE</scope>
    <source>
        <strain evidence="2">3</strain>
    </source>
</reference>
<dbReference type="AlphaFoldDB" id="A0A9X4NJI1"/>
<name>A0A9X4NJI1_9LACT</name>
<dbReference type="Proteomes" id="UP001152614">
    <property type="component" value="Unassembled WGS sequence"/>
</dbReference>
<sequence length="90" mass="10063">LGMVAVFGFVQAQLFGSIPTFIQKETDSKYLGRVFGLAFLAFDGAQPLGSLFFSNFIDSISYKTYIGISIIMFISFLVIFTFDIKYKTSD</sequence>
<evidence type="ECO:0000313" key="3">
    <source>
        <dbReference type="Proteomes" id="UP001152614"/>
    </source>
</evidence>
<keyword evidence="1" id="KW-0472">Membrane</keyword>
<dbReference type="SUPFAM" id="SSF103473">
    <property type="entry name" value="MFS general substrate transporter"/>
    <property type="match status" value="1"/>
</dbReference>